<dbReference type="PANTHER" id="PTHR35984">
    <property type="entry name" value="PERIPLASMIC SERINE PROTEASE"/>
    <property type="match status" value="1"/>
</dbReference>
<proteinExistence type="predicted"/>
<dbReference type="Proteomes" id="UP000218437">
    <property type="component" value="Chromosome"/>
</dbReference>
<dbReference type="PANTHER" id="PTHR35984:SF1">
    <property type="entry name" value="PERIPLASMIC SERINE PROTEASE"/>
    <property type="match status" value="1"/>
</dbReference>
<evidence type="ECO:0000313" key="2">
    <source>
        <dbReference type="Proteomes" id="UP000218437"/>
    </source>
</evidence>
<dbReference type="GO" id="GO:0016020">
    <property type="term" value="C:membrane"/>
    <property type="evidence" value="ECO:0007669"/>
    <property type="project" value="InterPro"/>
</dbReference>
<dbReference type="EMBL" id="CP023422">
    <property type="protein sequence ID" value="ATD61476.1"/>
    <property type="molecule type" value="Genomic_DNA"/>
</dbReference>
<dbReference type="Pfam" id="PF01972">
    <property type="entry name" value="SDH_protease"/>
    <property type="match status" value="1"/>
</dbReference>
<evidence type="ECO:0000313" key="1">
    <source>
        <dbReference type="EMBL" id="ATD61476.1"/>
    </source>
</evidence>
<accession>A0A290WXX2</accession>
<dbReference type="KEGG" id="jsv:CNX70_15885"/>
<reference evidence="1 2" key="1">
    <citation type="submission" date="2017-09" db="EMBL/GenBank/DDBJ databases">
        <title>Complete genome sequence of Janthinobacterium svalbardensis PAMC 27463.</title>
        <authorList>
            <person name="Cho Y.-J."/>
            <person name="Cho A."/>
            <person name="Kim O.-S."/>
            <person name="Lee J.-I."/>
        </authorList>
    </citation>
    <scope>NUCLEOTIDE SEQUENCE [LARGE SCALE GENOMIC DNA]</scope>
    <source>
        <strain evidence="1 2">PAMC 27463</strain>
    </source>
</reference>
<dbReference type="AlphaFoldDB" id="A0A290WXX2"/>
<dbReference type="InterPro" id="IPR029045">
    <property type="entry name" value="ClpP/crotonase-like_dom_sf"/>
</dbReference>
<protein>
    <recommendedName>
        <fullName evidence="3">Serine dehydrogenase proteinase</fullName>
    </recommendedName>
</protein>
<gene>
    <name evidence="1" type="ORF">CNX70_15885</name>
</gene>
<sequence>MPQPDLSQIPLHLRELEQVRDSRAIVLAASHLDMELLPALYALCQAIGPVARLDVVLHGRGGIVNAARRIAIVLRQHARHLSFIVPFHCQSAATLLALGADEIIAGDLALFSPIDPQLDGVDGGAFSSLDIKVFGDMAQQWFGVDASEARQQSLSLLCGSIFPPSLTAFYRTTLELAQIGEELLAWQLPDATPEARRAIVAQLVTGYHSHNYALTREELAQLGLTMARDAHAERLGWAISTQLQANVGGALRSAPDETWNDALLASRDGVQLRRQRPGGFAPLWTTQARAAC</sequence>
<name>A0A290WXX2_9BURK</name>
<keyword evidence="2" id="KW-1185">Reference proteome</keyword>
<dbReference type="RefSeq" id="WP_096235490.1">
    <property type="nucleotide sequence ID" value="NZ_CP023422.1"/>
</dbReference>
<organism evidence="1 2">
    <name type="scientific">Janthinobacterium svalbardensis</name>
    <dbReference type="NCBI Taxonomy" id="368607"/>
    <lineage>
        <taxon>Bacteria</taxon>
        <taxon>Pseudomonadati</taxon>
        <taxon>Pseudomonadota</taxon>
        <taxon>Betaproteobacteria</taxon>
        <taxon>Burkholderiales</taxon>
        <taxon>Oxalobacteraceae</taxon>
        <taxon>Janthinobacterium</taxon>
    </lineage>
</organism>
<dbReference type="SUPFAM" id="SSF52096">
    <property type="entry name" value="ClpP/crotonase"/>
    <property type="match status" value="1"/>
</dbReference>
<dbReference type="InterPro" id="IPR002825">
    <property type="entry name" value="Pept_S49_ser-pept_pro"/>
</dbReference>
<evidence type="ECO:0008006" key="3">
    <source>
        <dbReference type="Google" id="ProtNLM"/>
    </source>
</evidence>